<dbReference type="InterPro" id="IPR021109">
    <property type="entry name" value="Peptidase_aspartic_dom_sf"/>
</dbReference>
<keyword evidence="4" id="KW-0732">Signal</keyword>
<accession>A0A6A6FEE2</accession>
<comment type="similarity">
    <text evidence="1">Belongs to the peptidase A1 family.</text>
</comment>
<dbReference type="PRINTS" id="PR00792">
    <property type="entry name" value="PEPSIN"/>
</dbReference>
<evidence type="ECO:0000259" key="5">
    <source>
        <dbReference type="PROSITE" id="PS51767"/>
    </source>
</evidence>
<feature type="transmembrane region" description="Helical" evidence="3">
    <location>
        <begin position="447"/>
        <end position="470"/>
    </location>
</feature>
<keyword evidence="3" id="KW-1133">Transmembrane helix</keyword>
<keyword evidence="3" id="KW-0812">Transmembrane</keyword>
<protein>
    <recommendedName>
        <fullName evidence="5">Peptidase A1 domain-containing protein</fullName>
    </recommendedName>
</protein>
<feature type="compositionally biased region" description="Basic and acidic residues" evidence="2">
    <location>
        <begin position="636"/>
        <end position="649"/>
    </location>
</feature>
<keyword evidence="3" id="KW-0472">Membrane</keyword>
<sequence length="683" mass="73926">MGCFLRKLLLLPPTIRTIAFAHATAAQLNSHGAQETEATPAPIAINPDQNWDGIDGEWSSFTLRVGTPQQFVRTLVSTASYQTWVVLPQGCEAAADQEACAESRGWIFHTNESSTWEEQGIYDLWIQKNLGYGGNAIYGYDAVGLGGQGEGGPTLLNTTVGGFAVEDFYLGVFGVNPKPTNFTSFDNGSPSYMTLLKEQKHIPSLSFGYTAGARYRFTGVLASLTLGGYDTSRFVENDAIFTFAADNERDLLVAINSITTSSDIDSSPVATELLPNPVYAYIDSTVPDIWLPVEACRAFEVEFGISYDNTTKLYIVNETLHDTLLERNASVTFTLGQTFQSSPMVRITLPYASFDLTAKPPYKGLANNTRYFPLQRAQNDTQYTLGRTFLQEAYLAVDWESARFNVSQVLWSQSPQQHLVPVIPSIKSDKTPSGGDGGASSSVSRGAIAGVSVGAVAAFVLLGVSLLFWLRRRRSAAAAGEAVGEKLDSDSNSGTQVDITRSGSEYRKAELDGSSGSAYNDKKRLLSSQGTAPRSSTSRHPPSPGYVTSVAGLSTPTTPGFGEGTYSSSQSGPLFSPISATVSEADSRERQVFEMPGDMPAIREKDGKALSEKEALQYREQVYNGIVSTTPTSPDGPREGLREPRRINAEDVINTGESAGTRDEAEHKRFSFEGGTSERELYD</sequence>
<dbReference type="Proteomes" id="UP000799539">
    <property type="component" value="Unassembled WGS sequence"/>
</dbReference>
<dbReference type="PANTHER" id="PTHR47966:SF51">
    <property type="entry name" value="BETA-SITE APP-CLEAVING ENZYME, ISOFORM A-RELATED"/>
    <property type="match status" value="1"/>
</dbReference>
<dbReference type="GO" id="GO:0006508">
    <property type="term" value="P:proteolysis"/>
    <property type="evidence" value="ECO:0007669"/>
    <property type="project" value="InterPro"/>
</dbReference>
<feature type="compositionally biased region" description="Polar residues" evidence="2">
    <location>
        <begin position="490"/>
        <end position="503"/>
    </location>
</feature>
<dbReference type="InterPro" id="IPR033121">
    <property type="entry name" value="PEPTIDASE_A1"/>
</dbReference>
<feature type="region of interest" description="Disordered" evidence="2">
    <location>
        <begin position="623"/>
        <end position="683"/>
    </location>
</feature>
<evidence type="ECO:0000256" key="1">
    <source>
        <dbReference type="ARBA" id="ARBA00007447"/>
    </source>
</evidence>
<evidence type="ECO:0000256" key="3">
    <source>
        <dbReference type="SAM" id="Phobius"/>
    </source>
</evidence>
<dbReference type="Pfam" id="PF00026">
    <property type="entry name" value="Asp"/>
    <property type="match status" value="1"/>
</dbReference>
<feature type="compositionally biased region" description="Basic and acidic residues" evidence="2">
    <location>
        <begin position="660"/>
        <end position="683"/>
    </location>
</feature>
<feature type="signal peptide" evidence="4">
    <location>
        <begin position="1"/>
        <end position="21"/>
    </location>
</feature>
<feature type="compositionally biased region" description="Polar residues" evidence="2">
    <location>
        <begin position="565"/>
        <end position="577"/>
    </location>
</feature>
<dbReference type="InterPro" id="IPR001461">
    <property type="entry name" value="Aspartic_peptidase_A1"/>
</dbReference>
<dbReference type="CDD" id="cd05471">
    <property type="entry name" value="pepsin_like"/>
    <property type="match status" value="1"/>
</dbReference>
<evidence type="ECO:0000256" key="2">
    <source>
        <dbReference type="SAM" id="MobiDB-lite"/>
    </source>
</evidence>
<evidence type="ECO:0000313" key="7">
    <source>
        <dbReference type="Proteomes" id="UP000799539"/>
    </source>
</evidence>
<dbReference type="GO" id="GO:0004190">
    <property type="term" value="F:aspartic-type endopeptidase activity"/>
    <property type="evidence" value="ECO:0007669"/>
    <property type="project" value="InterPro"/>
</dbReference>
<reference evidence="6" key="1">
    <citation type="journal article" date="2020" name="Stud. Mycol.">
        <title>101 Dothideomycetes genomes: a test case for predicting lifestyles and emergence of pathogens.</title>
        <authorList>
            <person name="Haridas S."/>
            <person name="Albert R."/>
            <person name="Binder M."/>
            <person name="Bloem J."/>
            <person name="Labutti K."/>
            <person name="Salamov A."/>
            <person name="Andreopoulos B."/>
            <person name="Baker S."/>
            <person name="Barry K."/>
            <person name="Bills G."/>
            <person name="Bluhm B."/>
            <person name="Cannon C."/>
            <person name="Castanera R."/>
            <person name="Culley D."/>
            <person name="Daum C."/>
            <person name="Ezra D."/>
            <person name="Gonzalez J."/>
            <person name="Henrissat B."/>
            <person name="Kuo A."/>
            <person name="Liang C."/>
            <person name="Lipzen A."/>
            <person name="Lutzoni F."/>
            <person name="Magnuson J."/>
            <person name="Mondo S."/>
            <person name="Nolan M."/>
            <person name="Ohm R."/>
            <person name="Pangilinan J."/>
            <person name="Park H.-J."/>
            <person name="Ramirez L."/>
            <person name="Alfaro M."/>
            <person name="Sun H."/>
            <person name="Tritt A."/>
            <person name="Yoshinaga Y."/>
            <person name="Zwiers L.-H."/>
            <person name="Turgeon B."/>
            <person name="Goodwin S."/>
            <person name="Spatafora J."/>
            <person name="Crous P."/>
            <person name="Grigoriev I."/>
        </authorList>
    </citation>
    <scope>NUCLEOTIDE SEQUENCE</scope>
    <source>
        <strain evidence="6">SCOH1-5</strain>
    </source>
</reference>
<dbReference type="AlphaFoldDB" id="A0A6A6FEE2"/>
<dbReference type="PROSITE" id="PS51767">
    <property type="entry name" value="PEPTIDASE_A1"/>
    <property type="match status" value="1"/>
</dbReference>
<name>A0A6A6FEE2_9PEZI</name>
<feature type="domain" description="Peptidase A1" evidence="5">
    <location>
        <begin position="59"/>
        <end position="407"/>
    </location>
</feature>
<dbReference type="OrthoDB" id="4074350at2759"/>
<keyword evidence="7" id="KW-1185">Reference proteome</keyword>
<dbReference type="EMBL" id="ML992675">
    <property type="protein sequence ID" value="KAF2211723.1"/>
    <property type="molecule type" value="Genomic_DNA"/>
</dbReference>
<organism evidence="6 7">
    <name type="scientific">Cercospora zeae-maydis SCOH1-5</name>
    <dbReference type="NCBI Taxonomy" id="717836"/>
    <lineage>
        <taxon>Eukaryota</taxon>
        <taxon>Fungi</taxon>
        <taxon>Dikarya</taxon>
        <taxon>Ascomycota</taxon>
        <taxon>Pezizomycotina</taxon>
        <taxon>Dothideomycetes</taxon>
        <taxon>Dothideomycetidae</taxon>
        <taxon>Mycosphaerellales</taxon>
        <taxon>Mycosphaerellaceae</taxon>
        <taxon>Cercospora</taxon>
    </lineage>
</organism>
<evidence type="ECO:0000313" key="6">
    <source>
        <dbReference type="EMBL" id="KAF2211723.1"/>
    </source>
</evidence>
<proteinExistence type="inferred from homology"/>
<dbReference type="GO" id="GO:0000324">
    <property type="term" value="C:fungal-type vacuole"/>
    <property type="evidence" value="ECO:0007669"/>
    <property type="project" value="TreeGrafter"/>
</dbReference>
<dbReference type="SUPFAM" id="SSF50630">
    <property type="entry name" value="Acid proteases"/>
    <property type="match status" value="1"/>
</dbReference>
<feature type="chain" id="PRO_5025460050" description="Peptidase A1 domain-containing protein" evidence="4">
    <location>
        <begin position="22"/>
        <end position="683"/>
    </location>
</feature>
<dbReference type="Gene3D" id="2.40.70.10">
    <property type="entry name" value="Acid Proteases"/>
    <property type="match status" value="2"/>
</dbReference>
<gene>
    <name evidence="6" type="ORF">CERZMDRAFT_98156</name>
</gene>
<dbReference type="InterPro" id="IPR034164">
    <property type="entry name" value="Pepsin-like_dom"/>
</dbReference>
<evidence type="ECO:0000256" key="4">
    <source>
        <dbReference type="SAM" id="SignalP"/>
    </source>
</evidence>
<feature type="region of interest" description="Disordered" evidence="2">
    <location>
        <begin position="481"/>
        <end position="577"/>
    </location>
</feature>
<dbReference type="PANTHER" id="PTHR47966">
    <property type="entry name" value="BETA-SITE APP-CLEAVING ENZYME, ISOFORM A-RELATED"/>
    <property type="match status" value="1"/>
</dbReference>